<protein>
    <submittedName>
        <fullName evidence="2">Uncharacterized protein</fullName>
    </submittedName>
</protein>
<dbReference type="Proteomes" id="UP000214646">
    <property type="component" value="Unassembled WGS sequence"/>
</dbReference>
<accession>A0A225DPF4</accession>
<keyword evidence="3" id="KW-1185">Reference proteome</keyword>
<evidence type="ECO:0000313" key="3">
    <source>
        <dbReference type="Proteomes" id="UP000214646"/>
    </source>
</evidence>
<proteinExistence type="predicted"/>
<sequence>MAFGRRWLVRFVQPLGFATCLVVLFGACQIQDRFKERGKRPTPLPEGVSARDVIDANEPPAALDTVDPNNSFASVFRERQVQALRERREQDIKQGKLAPGDKKAVSKEYNILALSGGGSMGRTRPACCVGGRRPGSPRKKAAGRSSTWSPESAPGP</sequence>
<evidence type="ECO:0000313" key="2">
    <source>
        <dbReference type="EMBL" id="OWK38047.1"/>
    </source>
</evidence>
<comment type="caution">
    <text evidence="2">The sequence shown here is derived from an EMBL/GenBank/DDBJ whole genome shotgun (WGS) entry which is preliminary data.</text>
</comment>
<name>A0A225DPF4_9BACT</name>
<feature type="region of interest" description="Disordered" evidence="1">
    <location>
        <begin position="118"/>
        <end position="156"/>
    </location>
</feature>
<dbReference type="AlphaFoldDB" id="A0A225DPF4"/>
<reference evidence="3" key="1">
    <citation type="submission" date="2017-06" db="EMBL/GenBank/DDBJ databases">
        <title>Genome analysis of Fimbriiglobus ruber SP5, the first member of the order Planctomycetales with confirmed chitinolytic capability.</title>
        <authorList>
            <person name="Ravin N.V."/>
            <person name="Rakitin A.L."/>
            <person name="Ivanova A.A."/>
            <person name="Beletsky A.V."/>
            <person name="Kulichevskaya I.S."/>
            <person name="Mardanov A.V."/>
            <person name="Dedysh S.N."/>
        </authorList>
    </citation>
    <scope>NUCLEOTIDE SEQUENCE [LARGE SCALE GENOMIC DNA]</scope>
    <source>
        <strain evidence="3">SP5</strain>
    </source>
</reference>
<organism evidence="2 3">
    <name type="scientific">Fimbriiglobus ruber</name>
    <dbReference type="NCBI Taxonomy" id="1908690"/>
    <lineage>
        <taxon>Bacteria</taxon>
        <taxon>Pseudomonadati</taxon>
        <taxon>Planctomycetota</taxon>
        <taxon>Planctomycetia</taxon>
        <taxon>Gemmatales</taxon>
        <taxon>Gemmataceae</taxon>
        <taxon>Fimbriiglobus</taxon>
    </lineage>
</organism>
<dbReference type="EMBL" id="NIDE01000014">
    <property type="protein sequence ID" value="OWK38047.1"/>
    <property type="molecule type" value="Genomic_DNA"/>
</dbReference>
<dbReference type="PROSITE" id="PS51257">
    <property type="entry name" value="PROKAR_LIPOPROTEIN"/>
    <property type="match status" value="1"/>
</dbReference>
<dbReference type="RefSeq" id="WP_161967814.1">
    <property type="nucleotide sequence ID" value="NZ_NIDE01000014.1"/>
</dbReference>
<gene>
    <name evidence="2" type="ORF">FRUB_07167</name>
</gene>
<evidence type="ECO:0000256" key="1">
    <source>
        <dbReference type="SAM" id="MobiDB-lite"/>
    </source>
</evidence>